<reference evidence="7 8" key="1">
    <citation type="journal article" date="2023" name="Insect Mol. Biol.">
        <title>Genome sequencing provides insights into the evolution of gene families encoding plant cell wall-degrading enzymes in longhorned beetles.</title>
        <authorList>
            <person name="Shin N.R."/>
            <person name="Okamura Y."/>
            <person name="Kirsch R."/>
            <person name="Pauchet Y."/>
        </authorList>
    </citation>
    <scope>NUCLEOTIDE SEQUENCE [LARGE SCALE GENOMIC DNA]</scope>
    <source>
        <strain evidence="7">EAD_L_NR</strain>
    </source>
</reference>
<dbReference type="Proteomes" id="UP001159042">
    <property type="component" value="Unassembled WGS sequence"/>
</dbReference>
<dbReference type="GO" id="GO:0008270">
    <property type="term" value="F:zinc ion binding"/>
    <property type="evidence" value="ECO:0007669"/>
    <property type="project" value="UniProtKB-KW"/>
</dbReference>
<evidence type="ECO:0000256" key="4">
    <source>
        <dbReference type="ARBA" id="ARBA00022833"/>
    </source>
</evidence>
<dbReference type="GO" id="GO:0045944">
    <property type="term" value="P:positive regulation of transcription by RNA polymerase II"/>
    <property type="evidence" value="ECO:0007669"/>
    <property type="project" value="TreeGrafter"/>
</dbReference>
<keyword evidence="8" id="KW-1185">Reference proteome</keyword>
<name>A0AAV8VAN9_9CUCU</name>
<evidence type="ECO:0000313" key="8">
    <source>
        <dbReference type="Proteomes" id="UP001159042"/>
    </source>
</evidence>
<dbReference type="SUPFAM" id="SSF57667">
    <property type="entry name" value="beta-beta-alpha zinc fingers"/>
    <property type="match status" value="1"/>
</dbReference>
<feature type="domain" description="C2H2-type" evidence="6">
    <location>
        <begin position="191"/>
        <end position="219"/>
    </location>
</feature>
<evidence type="ECO:0000256" key="2">
    <source>
        <dbReference type="ARBA" id="ARBA00022737"/>
    </source>
</evidence>
<dbReference type="Gene3D" id="3.30.160.60">
    <property type="entry name" value="Classic Zinc Finger"/>
    <property type="match status" value="2"/>
</dbReference>
<accession>A0AAV8VAN9</accession>
<dbReference type="InterPro" id="IPR013087">
    <property type="entry name" value="Znf_C2H2_type"/>
</dbReference>
<evidence type="ECO:0000259" key="6">
    <source>
        <dbReference type="PROSITE" id="PS50157"/>
    </source>
</evidence>
<evidence type="ECO:0000256" key="5">
    <source>
        <dbReference type="PROSITE-ProRule" id="PRU00042"/>
    </source>
</evidence>
<dbReference type="AlphaFoldDB" id="A0AAV8VAN9"/>
<keyword evidence="3 5" id="KW-0863">Zinc-finger</keyword>
<dbReference type="SMART" id="SM00355">
    <property type="entry name" value="ZnF_C2H2"/>
    <property type="match status" value="5"/>
</dbReference>
<keyword evidence="4" id="KW-0862">Zinc</keyword>
<protein>
    <recommendedName>
        <fullName evidence="6">C2H2-type domain-containing protein</fullName>
    </recommendedName>
</protein>
<dbReference type="PANTHER" id="PTHR24403:SF67">
    <property type="entry name" value="FI01116P-RELATED"/>
    <property type="match status" value="1"/>
</dbReference>
<sequence>MQKFKMEIFEENRLEIKMEHENVDEIDDKDQITISKPLEFDTKYIPSTTENYKDKEYDSHLIRHTIKIQKHESLTEDEDTAVKTEQIETIECGSQSTNHQESSIKTEPLSEYWICDNCNNSTQSCSGNSFMKADPLLATVNSCAICEKLVNPVEIKRETYKCDLCTYKAESKTYLSEHMLNHKDPTKIIWHSCGLCEYKTKYKTHLNRHTRLIHKGPSWHKCDWCSFKSKRTDVFRTHLLLHKDSSKIKWFECDLCDYKSRWKKSLTNHVLNHKDPSQTNLLRCASCSFKSKYKSSLMRHMMRCHKVDRFRCDLCNFTSESRKGEHMCIQQSCIEAEKFKCDLKSKWKMRFVS</sequence>
<dbReference type="InterPro" id="IPR050688">
    <property type="entry name" value="Zinc_finger/UBP_domain"/>
</dbReference>
<organism evidence="7 8">
    <name type="scientific">Exocentrus adspersus</name>
    <dbReference type="NCBI Taxonomy" id="1586481"/>
    <lineage>
        <taxon>Eukaryota</taxon>
        <taxon>Metazoa</taxon>
        <taxon>Ecdysozoa</taxon>
        <taxon>Arthropoda</taxon>
        <taxon>Hexapoda</taxon>
        <taxon>Insecta</taxon>
        <taxon>Pterygota</taxon>
        <taxon>Neoptera</taxon>
        <taxon>Endopterygota</taxon>
        <taxon>Coleoptera</taxon>
        <taxon>Polyphaga</taxon>
        <taxon>Cucujiformia</taxon>
        <taxon>Chrysomeloidea</taxon>
        <taxon>Cerambycidae</taxon>
        <taxon>Lamiinae</taxon>
        <taxon>Acanthocinini</taxon>
        <taxon>Exocentrus</taxon>
    </lineage>
</organism>
<evidence type="ECO:0000256" key="1">
    <source>
        <dbReference type="ARBA" id="ARBA00022723"/>
    </source>
</evidence>
<dbReference type="EMBL" id="JANEYG010000203">
    <property type="protein sequence ID" value="KAJ8911282.1"/>
    <property type="molecule type" value="Genomic_DNA"/>
</dbReference>
<dbReference type="InterPro" id="IPR036236">
    <property type="entry name" value="Znf_C2H2_sf"/>
</dbReference>
<dbReference type="PROSITE" id="PS50157">
    <property type="entry name" value="ZINC_FINGER_C2H2_2"/>
    <property type="match status" value="1"/>
</dbReference>
<evidence type="ECO:0000256" key="3">
    <source>
        <dbReference type="ARBA" id="ARBA00022771"/>
    </source>
</evidence>
<comment type="caution">
    <text evidence="7">The sequence shown here is derived from an EMBL/GenBank/DDBJ whole genome shotgun (WGS) entry which is preliminary data.</text>
</comment>
<gene>
    <name evidence="7" type="ORF">NQ315_015285</name>
</gene>
<dbReference type="GO" id="GO:0005634">
    <property type="term" value="C:nucleus"/>
    <property type="evidence" value="ECO:0007669"/>
    <property type="project" value="TreeGrafter"/>
</dbReference>
<dbReference type="PANTHER" id="PTHR24403">
    <property type="entry name" value="ZINC FINGER PROTEIN"/>
    <property type="match status" value="1"/>
</dbReference>
<proteinExistence type="predicted"/>
<keyword evidence="2" id="KW-0677">Repeat</keyword>
<keyword evidence="1" id="KW-0479">Metal-binding</keyword>
<evidence type="ECO:0000313" key="7">
    <source>
        <dbReference type="EMBL" id="KAJ8911282.1"/>
    </source>
</evidence>